<dbReference type="Pfam" id="PF00170">
    <property type="entry name" value="bZIP_1"/>
    <property type="match status" value="1"/>
</dbReference>
<dbReference type="PROSITE" id="PS50217">
    <property type="entry name" value="BZIP"/>
    <property type="match status" value="1"/>
</dbReference>
<dbReference type="CDD" id="cd14702">
    <property type="entry name" value="bZIP_plant_GBF1"/>
    <property type="match status" value="1"/>
</dbReference>
<dbReference type="InterPro" id="IPR004827">
    <property type="entry name" value="bZIP"/>
</dbReference>
<dbReference type="SUPFAM" id="SSF57959">
    <property type="entry name" value="Leucine zipper domain"/>
    <property type="match status" value="1"/>
</dbReference>
<keyword evidence="6" id="KW-0539">Nucleus</keyword>
<keyword evidence="7" id="KW-0175">Coiled coil</keyword>
<dbReference type="PANTHER" id="PTHR47693:SF1">
    <property type="entry name" value="BZIP TRANSCRIPTION FACTOR RISBZ3"/>
    <property type="match status" value="1"/>
</dbReference>
<name>A0AAV1SQ34_9ROSI</name>
<evidence type="ECO:0000313" key="10">
    <source>
        <dbReference type="EMBL" id="CAK7354328.1"/>
    </source>
</evidence>
<gene>
    <name evidence="10" type="ORF">DCAF_LOCUS25180</name>
</gene>
<proteinExistence type="predicted"/>
<dbReference type="GO" id="GO:0005634">
    <property type="term" value="C:nucleus"/>
    <property type="evidence" value="ECO:0007669"/>
    <property type="project" value="UniProtKB-SubCell"/>
</dbReference>
<dbReference type="GO" id="GO:0003677">
    <property type="term" value="F:DNA binding"/>
    <property type="evidence" value="ECO:0007669"/>
    <property type="project" value="UniProtKB-KW"/>
</dbReference>
<feature type="domain" description="BZIP" evidence="9">
    <location>
        <begin position="94"/>
        <end position="157"/>
    </location>
</feature>
<dbReference type="AlphaFoldDB" id="A0AAV1SQ34"/>
<feature type="region of interest" description="Disordered" evidence="8">
    <location>
        <begin position="56"/>
        <end position="94"/>
    </location>
</feature>
<dbReference type="PROSITE" id="PS00036">
    <property type="entry name" value="BZIP_BASIC"/>
    <property type="match status" value="1"/>
</dbReference>
<feature type="coiled-coil region" evidence="7">
    <location>
        <begin position="126"/>
        <end position="167"/>
    </location>
</feature>
<evidence type="ECO:0000256" key="5">
    <source>
        <dbReference type="ARBA" id="ARBA00023163"/>
    </source>
</evidence>
<protein>
    <recommendedName>
        <fullName evidence="9">BZIP domain-containing protein</fullName>
    </recommendedName>
</protein>
<dbReference type="InterPro" id="IPR037185">
    <property type="entry name" value="EmrE-like"/>
</dbReference>
<comment type="subcellular location">
    <subcellularLocation>
        <location evidence="2">Membrane</location>
        <topology evidence="2">Multi-pass membrane protein</topology>
    </subcellularLocation>
    <subcellularLocation>
        <location evidence="1">Nucleus</location>
    </subcellularLocation>
</comment>
<keyword evidence="5" id="KW-0804">Transcription</keyword>
<dbReference type="Gene3D" id="1.20.5.170">
    <property type="match status" value="1"/>
</dbReference>
<evidence type="ECO:0000256" key="4">
    <source>
        <dbReference type="ARBA" id="ARBA00023125"/>
    </source>
</evidence>
<evidence type="ECO:0000259" key="9">
    <source>
        <dbReference type="PROSITE" id="PS50217"/>
    </source>
</evidence>
<dbReference type="GO" id="GO:0046983">
    <property type="term" value="F:protein dimerization activity"/>
    <property type="evidence" value="ECO:0007669"/>
    <property type="project" value="UniProtKB-ARBA"/>
</dbReference>
<feature type="compositionally biased region" description="Polar residues" evidence="8">
    <location>
        <begin position="67"/>
        <end position="77"/>
    </location>
</feature>
<dbReference type="Proteomes" id="UP001314170">
    <property type="component" value="Unassembled WGS sequence"/>
</dbReference>
<accession>A0AAV1SQ34</accession>
<dbReference type="SMART" id="SM00338">
    <property type="entry name" value="BRLZ"/>
    <property type="match status" value="1"/>
</dbReference>
<keyword evidence="3" id="KW-0805">Transcription regulation</keyword>
<evidence type="ECO:0000256" key="1">
    <source>
        <dbReference type="ARBA" id="ARBA00004123"/>
    </source>
</evidence>
<evidence type="ECO:0000256" key="3">
    <source>
        <dbReference type="ARBA" id="ARBA00023015"/>
    </source>
</evidence>
<sequence length="355" mass="38707">MEEQKAGRSDSMKRSESELALQEVIKINNNNSTTTHDANNDFSAEIDGFFIGSPISANKPTVKDNQTRVNTSGSSPEQSDDEDGPSEQSTDPVDIKRIRRMVSNRESARRSRKRKQAHLSDLEFQVDQLTGENASLFKQLSDATQQYRSAETNHRVLNSDVEALRAKVKLAEDVVARGSVTCSVNQLIQNHLTSSQLLNNPNLHLMPNVSPTITIQGDDASYAGLSVSGQNSGLGLGTTDIGNGNLQSGILSDAPVWGAGFAWFLLGERWGATGWIGAALALFLSQHVRGQQILLRRRYSQRNSIKIAAAILASLPDSVQTLVGSHNKLRIYCCPRPTSTEALCRVHILVGVEDT</sequence>
<reference evidence="10 11" key="1">
    <citation type="submission" date="2024-01" db="EMBL/GenBank/DDBJ databases">
        <authorList>
            <person name="Waweru B."/>
        </authorList>
    </citation>
    <scope>NUCLEOTIDE SEQUENCE [LARGE SCALE GENOMIC DNA]</scope>
</reference>
<evidence type="ECO:0000256" key="7">
    <source>
        <dbReference type="SAM" id="Coils"/>
    </source>
</evidence>
<keyword evidence="4" id="KW-0238">DNA-binding</keyword>
<dbReference type="GO" id="GO:0003700">
    <property type="term" value="F:DNA-binding transcription factor activity"/>
    <property type="evidence" value="ECO:0007669"/>
    <property type="project" value="InterPro"/>
</dbReference>
<evidence type="ECO:0000256" key="6">
    <source>
        <dbReference type="ARBA" id="ARBA00023242"/>
    </source>
</evidence>
<dbReference type="SUPFAM" id="SSF103481">
    <property type="entry name" value="Multidrug resistance efflux transporter EmrE"/>
    <property type="match status" value="1"/>
</dbReference>
<dbReference type="InterPro" id="IPR046347">
    <property type="entry name" value="bZIP_sf"/>
</dbReference>
<evidence type="ECO:0000256" key="2">
    <source>
        <dbReference type="ARBA" id="ARBA00004141"/>
    </source>
</evidence>
<dbReference type="PANTHER" id="PTHR47693">
    <property type="entry name" value="BZIP TRANSCRIPTION FACTOR RISBZ3-RELATED"/>
    <property type="match status" value="1"/>
</dbReference>
<keyword evidence="11" id="KW-1185">Reference proteome</keyword>
<evidence type="ECO:0000313" key="11">
    <source>
        <dbReference type="Proteomes" id="UP001314170"/>
    </source>
</evidence>
<comment type="caution">
    <text evidence="10">The sequence shown here is derived from an EMBL/GenBank/DDBJ whole genome shotgun (WGS) entry which is preliminary data.</text>
</comment>
<dbReference type="FunFam" id="1.20.5.170:FF:000020">
    <property type="entry name" value="BZIP transcription factor"/>
    <property type="match status" value="1"/>
</dbReference>
<dbReference type="InterPro" id="IPR045314">
    <property type="entry name" value="bZIP_plant_GBF1"/>
</dbReference>
<dbReference type="EMBL" id="CAWUPB010001194">
    <property type="protein sequence ID" value="CAK7354328.1"/>
    <property type="molecule type" value="Genomic_DNA"/>
</dbReference>
<evidence type="ECO:0000256" key="8">
    <source>
        <dbReference type="SAM" id="MobiDB-lite"/>
    </source>
</evidence>
<dbReference type="InterPro" id="IPR044168">
    <property type="entry name" value="RISBZ3/4/5"/>
</dbReference>
<organism evidence="10 11">
    <name type="scientific">Dovyalis caffra</name>
    <dbReference type="NCBI Taxonomy" id="77055"/>
    <lineage>
        <taxon>Eukaryota</taxon>
        <taxon>Viridiplantae</taxon>
        <taxon>Streptophyta</taxon>
        <taxon>Embryophyta</taxon>
        <taxon>Tracheophyta</taxon>
        <taxon>Spermatophyta</taxon>
        <taxon>Magnoliopsida</taxon>
        <taxon>eudicotyledons</taxon>
        <taxon>Gunneridae</taxon>
        <taxon>Pentapetalae</taxon>
        <taxon>rosids</taxon>
        <taxon>fabids</taxon>
        <taxon>Malpighiales</taxon>
        <taxon>Salicaceae</taxon>
        <taxon>Flacourtieae</taxon>
        <taxon>Dovyalis</taxon>
    </lineage>
</organism>